<evidence type="ECO:0000313" key="1">
    <source>
        <dbReference type="EMBL" id="QIL50584.1"/>
    </source>
</evidence>
<dbReference type="RefSeq" id="WP_166010331.1">
    <property type="nucleotide sequence ID" value="NZ_CP049888.1"/>
</dbReference>
<dbReference type="KEGG" id="wco:G7084_04210"/>
<gene>
    <name evidence="1" type="ORF">G7084_04210</name>
</gene>
<dbReference type="AlphaFoldDB" id="A0A6G8AZU4"/>
<protein>
    <submittedName>
        <fullName evidence="1">Uncharacterized protein</fullName>
    </submittedName>
</protein>
<evidence type="ECO:0000313" key="2">
    <source>
        <dbReference type="Proteomes" id="UP000500741"/>
    </source>
</evidence>
<reference evidence="1 2" key="1">
    <citation type="submission" date="2020-03" db="EMBL/GenBank/DDBJ databases">
        <title>Weissella sp. nov., isolated from Cybister lewisianus.</title>
        <authorList>
            <person name="Hyun D.-W."/>
            <person name="Bae J.-W."/>
        </authorList>
    </citation>
    <scope>NUCLEOTIDE SEQUENCE [LARGE SCALE GENOMIC DNA]</scope>
    <source>
        <strain evidence="1 2">HDW19</strain>
    </source>
</reference>
<proteinExistence type="predicted"/>
<keyword evidence="2" id="KW-1185">Reference proteome</keyword>
<dbReference type="Proteomes" id="UP000500741">
    <property type="component" value="Chromosome"/>
</dbReference>
<name>A0A6G8AZU4_9LACO</name>
<dbReference type="EMBL" id="CP049888">
    <property type="protein sequence ID" value="QIL50584.1"/>
    <property type="molecule type" value="Genomic_DNA"/>
</dbReference>
<sequence length="86" mass="9646">MNSFAGKNVAHPPINESPNPVPKVVDQVLNLGDTFSFTNQIYRVDKMTLFKNVWQVLSVELAGNIDGDWESHGILLKSLMGYDRVQ</sequence>
<organism evidence="1 2">
    <name type="scientific">Weissella coleopterorum</name>
    <dbReference type="NCBI Taxonomy" id="2714949"/>
    <lineage>
        <taxon>Bacteria</taxon>
        <taxon>Bacillati</taxon>
        <taxon>Bacillota</taxon>
        <taxon>Bacilli</taxon>
        <taxon>Lactobacillales</taxon>
        <taxon>Lactobacillaceae</taxon>
        <taxon>Weissella</taxon>
    </lineage>
</organism>
<accession>A0A6G8AZU4</accession>